<reference evidence="3 4" key="1">
    <citation type="submission" date="2021-04" db="EMBL/GenBank/DDBJ databases">
        <title>Nocardia tengchongensis.</title>
        <authorList>
            <person name="Zhuang k."/>
            <person name="Ran Y."/>
            <person name="Li W."/>
        </authorList>
    </citation>
    <scope>NUCLEOTIDE SEQUENCE [LARGE SCALE GENOMIC DNA]</scope>
    <source>
        <strain evidence="3 4">CFH S0057</strain>
    </source>
</reference>
<evidence type="ECO:0000256" key="2">
    <source>
        <dbReference type="SAM" id="SignalP"/>
    </source>
</evidence>
<organism evidence="3 4">
    <name type="scientific">Nocardia tengchongensis</name>
    <dbReference type="NCBI Taxonomy" id="2055889"/>
    <lineage>
        <taxon>Bacteria</taxon>
        <taxon>Bacillati</taxon>
        <taxon>Actinomycetota</taxon>
        <taxon>Actinomycetes</taxon>
        <taxon>Mycobacteriales</taxon>
        <taxon>Nocardiaceae</taxon>
        <taxon>Nocardia</taxon>
    </lineage>
</organism>
<name>A0ABX8CMC1_9NOCA</name>
<gene>
    <name evidence="3" type="ORF">KHQ06_34610</name>
</gene>
<accession>A0ABX8CMC1</accession>
<sequence>MRTFIAVAGIAAALTVGAGQAAAAPLPLVAPTPIASSGPVGLPPQTSQPYTGSSQPTPSGSGGANTAPTCGLGCVLTG</sequence>
<feature type="chain" id="PRO_5045462920" evidence="2">
    <location>
        <begin position="24"/>
        <end position="78"/>
    </location>
</feature>
<evidence type="ECO:0000313" key="3">
    <source>
        <dbReference type="EMBL" id="QVI21109.1"/>
    </source>
</evidence>
<dbReference type="EMBL" id="CP074371">
    <property type="protein sequence ID" value="QVI21109.1"/>
    <property type="molecule type" value="Genomic_DNA"/>
</dbReference>
<feature type="signal peptide" evidence="2">
    <location>
        <begin position="1"/>
        <end position="23"/>
    </location>
</feature>
<protein>
    <submittedName>
        <fullName evidence="3">Uncharacterized protein</fullName>
    </submittedName>
</protein>
<proteinExistence type="predicted"/>
<keyword evidence="2" id="KW-0732">Signal</keyword>
<dbReference type="Proteomes" id="UP000683310">
    <property type="component" value="Chromosome"/>
</dbReference>
<keyword evidence="4" id="KW-1185">Reference proteome</keyword>
<evidence type="ECO:0000256" key="1">
    <source>
        <dbReference type="SAM" id="MobiDB-lite"/>
    </source>
</evidence>
<evidence type="ECO:0000313" key="4">
    <source>
        <dbReference type="Proteomes" id="UP000683310"/>
    </source>
</evidence>
<feature type="region of interest" description="Disordered" evidence="1">
    <location>
        <begin position="33"/>
        <end position="78"/>
    </location>
</feature>
<feature type="compositionally biased region" description="Low complexity" evidence="1">
    <location>
        <begin position="43"/>
        <end position="59"/>
    </location>
</feature>